<dbReference type="EMBL" id="MU155265">
    <property type="protein sequence ID" value="KAF9477296.1"/>
    <property type="molecule type" value="Genomic_DNA"/>
</dbReference>
<dbReference type="AlphaFoldDB" id="A0A9P5YY36"/>
<protein>
    <submittedName>
        <fullName evidence="2">Uncharacterized protein</fullName>
    </submittedName>
</protein>
<keyword evidence="3" id="KW-1185">Reference proteome</keyword>
<evidence type="ECO:0000313" key="3">
    <source>
        <dbReference type="Proteomes" id="UP000807469"/>
    </source>
</evidence>
<keyword evidence="1" id="KW-0472">Membrane</keyword>
<sequence>MALELCWDIRRRQCGGALKESVLTVLSVFGAWCCAGCLMAQVRSEEAGRIRIV</sequence>
<evidence type="ECO:0000256" key="1">
    <source>
        <dbReference type="SAM" id="Phobius"/>
    </source>
</evidence>
<proteinExistence type="predicted"/>
<name>A0A9P5YY36_9AGAR</name>
<keyword evidence="1" id="KW-1133">Transmembrane helix</keyword>
<comment type="caution">
    <text evidence="2">The sequence shown here is derived from an EMBL/GenBank/DDBJ whole genome shotgun (WGS) entry which is preliminary data.</text>
</comment>
<organism evidence="2 3">
    <name type="scientific">Pholiota conissans</name>
    <dbReference type="NCBI Taxonomy" id="109636"/>
    <lineage>
        <taxon>Eukaryota</taxon>
        <taxon>Fungi</taxon>
        <taxon>Dikarya</taxon>
        <taxon>Basidiomycota</taxon>
        <taxon>Agaricomycotina</taxon>
        <taxon>Agaricomycetes</taxon>
        <taxon>Agaricomycetidae</taxon>
        <taxon>Agaricales</taxon>
        <taxon>Agaricineae</taxon>
        <taxon>Strophariaceae</taxon>
        <taxon>Pholiota</taxon>
    </lineage>
</organism>
<dbReference type="Proteomes" id="UP000807469">
    <property type="component" value="Unassembled WGS sequence"/>
</dbReference>
<feature type="transmembrane region" description="Helical" evidence="1">
    <location>
        <begin position="21"/>
        <end position="42"/>
    </location>
</feature>
<gene>
    <name evidence="2" type="ORF">BDN70DRAFT_881325</name>
</gene>
<accession>A0A9P5YY36</accession>
<evidence type="ECO:0000313" key="2">
    <source>
        <dbReference type="EMBL" id="KAF9477296.1"/>
    </source>
</evidence>
<keyword evidence="1" id="KW-0812">Transmembrane</keyword>
<reference evidence="2" key="1">
    <citation type="submission" date="2020-11" db="EMBL/GenBank/DDBJ databases">
        <authorList>
            <consortium name="DOE Joint Genome Institute"/>
            <person name="Ahrendt S."/>
            <person name="Riley R."/>
            <person name="Andreopoulos W."/>
            <person name="Labutti K."/>
            <person name="Pangilinan J."/>
            <person name="Ruiz-Duenas F.J."/>
            <person name="Barrasa J.M."/>
            <person name="Sanchez-Garcia M."/>
            <person name="Camarero S."/>
            <person name="Miyauchi S."/>
            <person name="Serrano A."/>
            <person name="Linde D."/>
            <person name="Babiker R."/>
            <person name="Drula E."/>
            <person name="Ayuso-Fernandez I."/>
            <person name="Pacheco R."/>
            <person name="Padilla G."/>
            <person name="Ferreira P."/>
            <person name="Barriuso J."/>
            <person name="Kellner H."/>
            <person name="Castanera R."/>
            <person name="Alfaro M."/>
            <person name="Ramirez L."/>
            <person name="Pisabarro A.G."/>
            <person name="Kuo A."/>
            <person name="Tritt A."/>
            <person name="Lipzen A."/>
            <person name="He G."/>
            <person name="Yan M."/>
            <person name="Ng V."/>
            <person name="Cullen D."/>
            <person name="Martin F."/>
            <person name="Rosso M.-N."/>
            <person name="Henrissat B."/>
            <person name="Hibbett D."/>
            <person name="Martinez A.T."/>
            <person name="Grigoriev I.V."/>
        </authorList>
    </citation>
    <scope>NUCLEOTIDE SEQUENCE</scope>
    <source>
        <strain evidence="2">CIRM-BRFM 674</strain>
    </source>
</reference>